<dbReference type="PANTHER" id="PTHR44757:SF2">
    <property type="entry name" value="BIOFILM ARCHITECTURE MAINTENANCE PROTEIN MBAA"/>
    <property type="match status" value="1"/>
</dbReference>
<dbReference type="Proteomes" id="UP000175989">
    <property type="component" value="Unassembled WGS sequence"/>
</dbReference>
<dbReference type="InterPro" id="IPR052155">
    <property type="entry name" value="Biofilm_reg_signaling"/>
</dbReference>
<keyword evidence="3" id="KW-0548">Nucleotidyltransferase</keyword>
<evidence type="ECO:0000313" key="3">
    <source>
        <dbReference type="EMBL" id="OFA05460.1"/>
    </source>
</evidence>
<accession>A0A1E7WZK0</accession>
<dbReference type="InterPro" id="IPR000014">
    <property type="entry name" value="PAS"/>
</dbReference>
<dbReference type="Pfam" id="PF00990">
    <property type="entry name" value="GGDEF"/>
    <property type="match status" value="1"/>
</dbReference>
<reference evidence="4" key="1">
    <citation type="journal article" date="2016" name="Front. Microbiol.">
        <title>Molecular Keys to the Janthinobacterium and Duganella spp. Interaction with the Plant Pathogen Fusarium graminearum.</title>
        <authorList>
            <person name="Haack F.S."/>
            <person name="Poehlein A."/>
            <person name="Kroger C."/>
            <person name="Voigt C.A."/>
            <person name="Piepenbring M."/>
            <person name="Bode H.B."/>
            <person name="Daniel R."/>
            <person name="Schafer W."/>
            <person name="Streit W.R."/>
        </authorList>
    </citation>
    <scope>NUCLEOTIDE SEQUENCE [LARGE SCALE GENOMIC DNA]</scope>
    <source>
        <strain evidence="4">T54</strain>
    </source>
</reference>
<dbReference type="CDD" id="cd01949">
    <property type="entry name" value="GGDEF"/>
    <property type="match status" value="1"/>
</dbReference>
<dbReference type="AlphaFoldDB" id="A0A1E7WZK0"/>
<feature type="domain" description="PAS" evidence="1">
    <location>
        <begin position="117"/>
        <end position="187"/>
    </location>
</feature>
<dbReference type="NCBIfam" id="TIGR00254">
    <property type="entry name" value="GGDEF"/>
    <property type="match status" value="1"/>
</dbReference>
<evidence type="ECO:0000313" key="4">
    <source>
        <dbReference type="Proteomes" id="UP000175989"/>
    </source>
</evidence>
<protein>
    <submittedName>
        <fullName evidence="3">Putative diguanylate cyclase YegE</fullName>
        <ecNumber evidence="3">2.7.7.65</ecNumber>
    </submittedName>
</protein>
<dbReference type="EMBL" id="LROM01000066">
    <property type="protein sequence ID" value="OFA05460.1"/>
    <property type="molecule type" value="Genomic_DNA"/>
</dbReference>
<dbReference type="InterPro" id="IPR013656">
    <property type="entry name" value="PAS_4"/>
</dbReference>
<comment type="caution">
    <text evidence="3">The sequence shown here is derived from an EMBL/GenBank/DDBJ whole genome shotgun (WGS) entry which is preliminary data.</text>
</comment>
<sequence length="407" mass="43301">MSIASQHNLSAIWSTGQSGDFAILQLVPDGVLAVPAGLSLPEWIATVHAGDCAQQLAAVVAALAKRAPFDIELPLRCLDGAVRQVRVSGMPAAPGTCQGFITDLTAHYQALAAVRHQADEYRLLIENTTDLIAHCDTDGNYLSISPSYESMMGWDPARVVGQPVVEFLHPDDRPHSVQALSHVLGGGVVPHVVEVRKRHRDGHYIALGTKASAIIEPATGLCVGAVMVSRDITRDQEMLREYEERATRDALTGLPNRAWLLQHVDRLLADSTADTITAILFMDLNGFKEVNDTMGHAAGDLLLQLVSARLKHCMRSGDAVARLGGDEFVVAAACHDRAEAGAIAQRLIDALQAPFQLDDTPVQVGAAIGISLASSGAATTASLLHDADSAMYASKARGDGSFQIFTP</sequence>
<evidence type="ECO:0000259" key="1">
    <source>
        <dbReference type="PROSITE" id="PS50112"/>
    </source>
</evidence>
<name>A0A1E7WZK0_9BURK</name>
<dbReference type="SUPFAM" id="SSF55785">
    <property type="entry name" value="PYP-like sensor domain (PAS domain)"/>
    <property type="match status" value="1"/>
</dbReference>
<dbReference type="SMART" id="SM00267">
    <property type="entry name" value="GGDEF"/>
    <property type="match status" value="1"/>
</dbReference>
<dbReference type="InterPro" id="IPR029787">
    <property type="entry name" value="Nucleotide_cyclase"/>
</dbReference>
<dbReference type="SUPFAM" id="SSF55073">
    <property type="entry name" value="Nucleotide cyclase"/>
    <property type="match status" value="1"/>
</dbReference>
<dbReference type="OrthoDB" id="9813903at2"/>
<organism evidence="3 4">
    <name type="scientific">Duganella phyllosphaerae</name>
    <dbReference type="NCBI Taxonomy" id="762836"/>
    <lineage>
        <taxon>Bacteria</taxon>
        <taxon>Pseudomonadati</taxon>
        <taxon>Pseudomonadota</taxon>
        <taxon>Betaproteobacteria</taxon>
        <taxon>Burkholderiales</taxon>
        <taxon>Oxalobacteraceae</taxon>
        <taxon>Telluria group</taxon>
        <taxon>Duganella</taxon>
    </lineage>
</organism>
<evidence type="ECO:0000259" key="2">
    <source>
        <dbReference type="PROSITE" id="PS50887"/>
    </source>
</evidence>
<keyword evidence="3" id="KW-0808">Transferase</keyword>
<dbReference type="InterPro" id="IPR000160">
    <property type="entry name" value="GGDEF_dom"/>
</dbReference>
<dbReference type="EC" id="2.7.7.65" evidence="3"/>
<dbReference type="PATRIC" id="fig|762836.4.peg.1643"/>
<dbReference type="NCBIfam" id="TIGR00229">
    <property type="entry name" value="sensory_box"/>
    <property type="match status" value="1"/>
</dbReference>
<dbReference type="CDD" id="cd00130">
    <property type="entry name" value="PAS"/>
    <property type="match status" value="1"/>
</dbReference>
<dbReference type="GO" id="GO:0052621">
    <property type="term" value="F:diguanylate cyclase activity"/>
    <property type="evidence" value="ECO:0007669"/>
    <property type="project" value="UniProtKB-EC"/>
</dbReference>
<dbReference type="SMART" id="SM00091">
    <property type="entry name" value="PAS"/>
    <property type="match status" value="1"/>
</dbReference>
<dbReference type="Gene3D" id="3.30.450.20">
    <property type="entry name" value="PAS domain"/>
    <property type="match status" value="1"/>
</dbReference>
<proteinExistence type="predicted"/>
<dbReference type="InterPro" id="IPR043128">
    <property type="entry name" value="Rev_trsase/Diguanyl_cyclase"/>
</dbReference>
<feature type="domain" description="GGDEF" evidence="2">
    <location>
        <begin position="275"/>
        <end position="407"/>
    </location>
</feature>
<dbReference type="Pfam" id="PF08448">
    <property type="entry name" value="PAS_4"/>
    <property type="match status" value="1"/>
</dbReference>
<dbReference type="Gene3D" id="3.30.70.270">
    <property type="match status" value="1"/>
</dbReference>
<keyword evidence="4" id="KW-1185">Reference proteome</keyword>
<dbReference type="InterPro" id="IPR035965">
    <property type="entry name" value="PAS-like_dom_sf"/>
</dbReference>
<dbReference type="PANTHER" id="PTHR44757">
    <property type="entry name" value="DIGUANYLATE CYCLASE DGCP"/>
    <property type="match status" value="1"/>
</dbReference>
<dbReference type="PROSITE" id="PS50112">
    <property type="entry name" value="PAS"/>
    <property type="match status" value="1"/>
</dbReference>
<gene>
    <name evidence="3" type="primary">yegE_1</name>
    <name evidence="3" type="ORF">DUPY_15740</name>
</gene>
<dbReference type="PROSITE" id="PS50887">
    <property type="entry name" value="GGDEF"/>
    <property type="match status" value="1"/>
</dbReference>